<dbReference type="InterPro" id="IPR003331">
    <property type="entry name" value="UDP_GlcNAc_Epimerase_2_dom"/>
</dbReference>
<dbReference type="GO" id="GO:0008761">
    <property type="term" value="F:UDP-N-acetylglucosamine 2-epimerase activity"/>
    <property type="evidence" value="ECO:0007669"/>
    <property type="project" value="UniProtKB-EC"/>
</dbReference>
<protein>
    <recommendedName>
        <fullName evidence="3">UDP-N-acetylglucosamine 2-epimerase (non-hydrolyzing)</fullName>
        <ecNumber evidence="3">5.1.3.14</ecNumber>
    </recommendedName>
</protein>
<dbReference type="PANTHER" id="PTHR43174">
    <property type="entry name" value="UDP-N-ACETYLGLUCOSAMINE 2-EPIMERASE"/>
    <property type="match status" value="1"/>
</dbReference>
<dbReference type="Gene3D" id="3.40.50.2000">
    <property type="entry name" value="Glycogen Phosphorylase B"/>
    <property type="match status" value="2"/>
</dbReference>
<organism evidence="6 7">
    <name type="scientific">Heyndrickxia acidicola</name>
    <dbReference type="NCBI Taxonomy" id="209389"/>
    <lineage>
        <taxon>Bacteria</taxon>
        <taxon>Bacillati</taxon>
        <taxon>Bacillota</taxon>
        <taxon>Bacilli</taxon>
        <taxon>Bacillales</taxon>
        <taxon>Bacillaceae</taxon>
        <taxon>Heyndrickxia</taxon>
    </lineage>
</organism>
<proteinExistence type="inferred from homology"/>
<dbReference type="Pfam" id="PF02350">
    <property type="entry name" value="Epimerase_2"/>
    <property type="match status" value="1"/>
</dbReference>
<sequence>MGHIKVMTIFGTRPEAIKMAPLVLELQKYPDVFESIVTVTAQHRQMLDQVLDIFNITPDYDLNIMKERQTLTDVTTRGLAGLDLVMKEAKPDIVLVHGDTTTTFVASLAAYYNQIVIGHVEAGLRTWNKYSPYPEEMNRQLTGVLADLHFSPTSKSAENLLRENKKEGSIFITGNTAIDALETTVEDSYSHPILESVGEDRLILMTAHRRENLGEPMRSMFRAIKRIAEEHKDVQVVYPVHLNPAVREVADEILGGHARIHLIEPLDVIDFHNFASRSHLILTDSGGVQEEAPSLGVPVLVLRDTTERPEGIEAGTLKLAGTDEETIYQMAKELLTVQAAYEKMAKAANPYGDGKASKRIAEAIRYYFKNTDKRPDSFVSLS</sequence>
<dbReference type="Proteomes" id="UP001341444">
    <property type="component" value="Unassembled WGS sequence"/>
</dbReference>
<dbReference type="SUPFAM" id="SSF53756">
    <property type="entry name" value="UDP-Glycosyltransferase/glycogen phosphorylase"/>
    <property type="match status" value="1"/>
</dbReference>
<dbReference type="InterPro" id="IPR029767">
    <property type="entry name" value="WecB-like"/>
</dbReference>
<evidence type="ECO:0000256" key="3">
    <source>
        <dbReference type="ARBA" id="ARBA00038858"/>
    </source>
</evidence>
<reference evidence="6 7" key="1">
    <citation type="submission" date="2023-03" db="EMBL/GenBank/DDBJ databases">
        <title>Bacillus Genome Sequencing.</title>
        <authorList>
            <person name="Dunlap C."/>
        </authorList>
    </citation>
    <scope>NUCLEOTIDE SEQUENCE [LARGE SCALE GENOMIC DNA]</scope>
    <source>
        <strain evidence="6 7">B-23453</strain>
    </source>
</reference>
<dbReference type="PANTHER" id="PTHR43174:SF2">
    <property type="entry name" value="UDP-N-ACETYLGLUCOSAMINE 2-EPIMERASE"/>
    <property type="match status" value="1"/>
</dbReference>
<keyword evidence="1 4" id="KW-0413">Isomerase</keyword>
<gene>
    <name evidence="6" type="primary">wecB</name>
    <name evidence="6" type="ORF">P4T90_07395</name>
</gene>
<evidence type="ECO:0000256" key="2">
    <source>
        <dbReference type="ARBA" id="ARBA00038209"/>
    </source>
</evidence>
<dbReference type="EC" id="5.1.3.14" evidence="3"/>
<evidence type="ECO:0000256" key="4">
    <source>
        <dbReference type="RuleBase" id="RU003513"/>
    </source>
</evidence>
<evidence type="ECO:0000259" key="5">
    <source>
        <dbReference type="Pfam" id="PF02350"/>
    </source>
</evidence>
<dbReference type="CDD" id="cd03786">
    <property type="entry name" value="GTB_UDP-GlcNAc_2-Epimerase"/>
    <property type="match status" value="1"/>
</dbReference>
<evidence type="ECO:0000256" key="1">
    <source>
        <dbReference type="ARBA" id="ARBA00023235"/>
    </source>
</evidence>
<dbReference type="EMBL" id="JARMAB010000008">
    <property type="protein sequence ID" value="MED1202918.1"/>
    <property type="molecule type" value="Genomic_DNA"/>
</dbReference>
<comment type="similarity">
    <text evidence="2 4">Belongs to the UDP-N-acetylglucosamine 2-epimerase family.</text>
</comment>
<keyword evidence="7" id="KW-1185">Reference proteome</keyword>
<feature type="domain" description="UDP-N-acetylglucosamine 2-epimerase" evidence="5">
    <location>
        <begin position="32"/>
        <end position="364"/>
    </location>
</feature>
<dbReference type="NCBIfam" id="TIGR00236">
    <property type="entry name" value="wecB"/>
    <property type="match status" value="1"/>
</dbReference>
<accession>A0ABU6MGY5</accession>
<evidence type="ECO:0000313" key="7">
    <source>
        <dbReference type="Proteomes" id="UP001341444"/>
    </source>
</evidence>
<dbReference type="RefSeq" id="WP_066267378.1">
    <property type="nucleotide sequence ID" value="NZ_JARMAB010000008.1"/>
</dbReference>
<comment type="caution">
    <text evidence="6">The sequence shown here is derived from an EMBL/GenBank/DDBJ whole genome shotgun (WGS) entry which is preliminary data.</text>
</comment>
<name>A0ABU6MGY5_9BACI</name>
<evidence type="ECO:0000313" key="6">
    <source>
        <dbReference type="EMBL" id="MED1202918.1"/>
    </source>
</evidence>